<keyword evidence="3" id="KW-0812">Transmembrane</keyword>
<protein>
    <recommendedName>
        <fullName evidence="5">Yeast cell wall synthesis Kre9/Knh1-like N-terminal domain-containing protein</fullName>
    </recommendedName>
</protein>
<keyword evidence="3" id="KW-1133">Transmembrane helix</keyword>
<proteinExistence type="predicted"/>
<feature type="domain" description="Yeast cell wall synthesis Kre9/Knh1-like N-terminal" evidence="5">
    <location>
        <begin position="31"/>
        <end position="105"/>
    </location>
</feature>
<dbReference type="Proteomes" id="UP001166286">
    <property type="component" value="Unassembled WGS sequence"/>
</dbReference>
<dbReference type="Pfam" id="PF10342">
    <property type="entry name" value="Kre9_KNH"/>
    <property type="match status" value="1"/>
</dbReference>
<dbReference type="PANTHER" id="PTHR40633:SF6">
    <property type="entry name" value="MATRIX PROTEIN, PUTATIVE (AFU_ORTHOLOGUE AFUA_8G05410)-RELATED"/>
    <property type="match status" value="1"/>
</dbReference>
<dbReference type="PANTHER" id="PTHR40633">
    <property type="entry name" value="MATRIX PROTEIN, PUTATIVE (AFU_ORTHOLOGUE AFUA_8G05410)-RELATED"/>
    <property type="match status" value="1"/>
</dbReference>
<gene>
    <name evidence="6" type="ORF">JMJ35_006718</name>
</gene>
<feature type="signal peptide" evidence="4">
    <location>
        <begin position="1"/>
        <end position="18"/>
    </location>
</feature>
<evidence type="ECO:0000256" key="2">
    <source>
        <dbReference type="SAM" id="MobiDB-lite"/>
    </source>
</evidence>
<evidence type="ECO:0000259" key="5">
    <source>
        <dbReference type="Pfam" id="PF10342"/>
    </source>
</evidence>
<sequence length="259" mass="24690">MLARTLLACATFVVAAVAQSTMIAFTNPPANITAGKSVDLTWAGGDGSPVTLTLQQGLPSDLQTVLLVTGSATGTSYTWNVPSSLPDASNYAFKIQQGDNPPNYTGMITLTGGSTTGPTLAVSALASSSSTSTSASVSATSTVGTNPASGGVVGGGSSNGTSSSGNATTTAPAAVGTGASGSAATGTALSRNTTMSHATLTSSSSSSSSAAATSSSSSTGTSTSSSPSPSSSKTSAAITLATSNFALLCAAVVGIAYLG</sequence>
<dbReference type="InterPro" id="IPR052982">
    <property type="entry name" value="SRP1/TIP1-like"/>
</dbReference>
<feature type="region of interest" description="Disordered" evidence="2">
    <location>
        <begin position="133"/>
        <end position="234"/>
    </location>
</feature>
<evidence type="ECO:0000256" key="4">
    <source>
        <dbReference type="SAM" id="SignalP"/>
    </source>
</evidence>
<feature type="chain" id="PRO_5041353994" description="Yeast cell wall synthesis Kre9/Knh1-like N-terminal domain-containing protein" evidence="4">
    <location>
        <begin position="19"/>
        <end position="259"/>
    </location>
</feature>
<evidence type="ECO:0000256" key="3">
    <source>
        <dbReference type="SAM" id="Phobius"/>
    </source>
</evidence>
<evidence type="ECO:0000313" key="6">
    <source>
        <dbReference type="EMBL" id="KAK0511166.1"/>
    </source>
</evidence>
<feature type="compositionally biased region" description="Low complexity" evidence="2">
    <location>
        <begin position="133"/>
        <end position="150"/>
    </location>
</feature>
<keyword evidence="3" id="KW-0472">Membrane</keyword>
<name>A0AA39U9A2_9LECA</name>
<keyword evidence="1 4" id="KW-0732">Signal</keyword>
<dbReference type="InterPro" id="IPR018466">
    <property type="entry name" value="Kre9/Knh1-like_N"/>
</dbReference>
<dbReference type="EMBL" id="JAFEKC020000014">
    <property type="protein sequence ID" value="KAK0511166.1"/>
    <property type="molecule type" value="Genomic_DNA"/>
</dbReference>
<feature type="transmembrane region" description="Helical" evidence="3">
    <location>
        <begin position="236"/>
        <end position="258"/>
    </location>
</feature>
<evidence type="ECO:0000313" key="7">
    <source>
        <dbReference type="Proteomes" id="UP001166286"/>
    </source>
</evidence>
<organism evidence="6 7">
    <name type="scientific">Cladonia borealis</name>
    <dbReference type="NCBI Taxonomy" id="184061"/>
    <lineage>
        <taxon>Eukaryota</taxon>
        <taxon>Fungi</taxon>
        <taxon>Dikarya</taxon>
        <taxon>Ascomycota</taxon>
        <taxon>Pezizomycotina</taxon>
        <taxon>Lecanoromycetes</taxon>
        <taxon>OSLEUM clade</taxon>
        <taxon>Lecanoromycetidae</taxon>
        <taxon>Lecanorales</taxon>
        <taxon>Lecanorineae</taxon>
        <taxon>Cladoniaceae</taxon>
        <taxon>Cladonia</taxon>
    </lineage>
</organism>
<comment type="caution">
    <text evidence="6">The sequence shown here is derived from an EMBL/GenBank/DDBJ whole genome shotgun (WGS) entry which is preliminary data.</text>
</comment>
<evidence type="ECO:0000256" key="1">
    <source>
        <dbReference type="ARBA" id="ARBA00022729"/>
    </source>
</evidence>
<feature type="compositionally biased region" description="Low complexity" evidence="2">
    <location>
        <begin position="159"/>
        <end position="234"/>
    </location>
</feature>
<reference evidence="6" key="1">
    <citation type="submission" date="2023-03" db="EMBL/GenBank/DDBJ databases">
        <title>Complete genome of Cladonia borealis.</title>
        <authorList>
            <person name="Park H."/>
        </authorList>
    </citation>
    <scope>NUCLEOTIDE SEQUENCE</scope>
    <source>
        <strain evidence="6">ANT050790</strain>
    </source>
</reference>
<dbReference type="AlphaFoldDB" id="A0AA39U9A2"/>
<keyword evidence="7" id="KW-1185">Reference proteome</keyword>
<accession>A0AA39U9A2</accession>